<reference evidence="2 3" key="1">
    <citation type="submission" date="2018-06" db="EMBL/GenBank/DDBJ databases">
        <title>Pedobacter endophyticus sp. nov., an endophytic bacterium isolated from a leaf of Triticum aestivum.</title>
        <authorList>
            <person name="Zhang L."/>
        </authorList>
    </citation>
    <scope>NUCLEOTIDE SEQUENCE [LARGE SCALE GENOMIC DNA]</scope>
    <source>
        <strain evidence="2 3">CM134L-2</strain>
    </source>
</reference>
<gene>
    <name evidence="2" type="ORF">DPV69_04390</name>
</gene>
<protein>
    <submittedName>
        <fullName evidence="2">DUF4625 domain-containing protein</fullName>
    </submittedName>
</protein>
<keyword evidence="1" id="KW-0732">Signal</keyword>
<dbReference type="OrthoDB" id="978436at2"/>
<evidence type="ECO:0000256" key="1">
    <source>
        <dbReference type="SAM" id="SignalP"/>
    </source>
</evidence>
<feature type="chain" id="PRO_5019421936" evidence="1">
    <location>
        <begin position="24"/>
        <end position="239"/>
    </location>
</feature>
<dbReference type="Proteomes" id="UP000284120">
    <property type="component" value="Unassembled WGS sequence"/>
</dbReference>
<feature type="signal peptide" evidence="1">
    <location>
        <begin position="1"/>
        <end position="23"/>
    </location>
</feature>
<dbReference type="EMBL" id="SAYW01000001">
    <property type="protein sequence ID" value="RWU10584.1"/>
    <property type="molecule type" value="Genomic_DNA"/>
</dbReference>
<keyword evidence="3" id="KW-1185">Reference proteome</keyword>
<evidence type="ECO:0000313" key="2">
    <source>
        <dbReference type="EMBL" id="RWU10584.1"/>
    </source>
</evidence>
<dbReference type="InterPro" id="IPR013783">
    <property type="entry name" value="Ig-like_fold"/>
</dbReference>
<dbReference type="AlphaFoldDB" id="A0A443Z220"/>
<accession>A0A443Z220</accession>
<sequence length="239" mass="26105">MKMKTNKFLFLALLFVTVLNACKKDNDEVIAPAPKITGLEVGSNNNKTAYPGNDLHIEATIEAEGNIADVKLEINPVSATGWKLSTTYTDGFKGLKNAEFHKHIDVPATAAVGDYKVVLTVTDQAGKITKIESDLKVVVDPTLPSVANLEVEYEGNDEIHLDATVNAPSKIAKVVVEVHGGTYNKEFEFTDAAMVGQTTYKFHKHVHITGAPNGHYHIHVKVIDQAGKSIEVEDHFDKK</sequence>
<dbReference type="Gene3D" id="2.60.40.10">
    <property type="entry name" value="Immunoglobulins"/>
    <property type="match status" value="1"/>
</dbReference>
<name>A0A443Z220_9SPHI</name>
<proteinExistence type="predicted"/>
<dbReference type="Pfam" id="PF15418">
    <property type="entry name" value="DUF4625"/>
    <property type="match status" value="2"/>
</dbReference>
<dbReference type="InterPro" id="IPR027829">
    <property type="entry name" value="DUF4625"/>
</dbReference>
<organism evidence="2 3">
    <name type="scientific">Pedobacter chitinilyticus</name>
    <dbReference type="NCBI Taxonomy" id="2233776"/>
    <lineage>
        <taxon>Bacteria</taxon>
        <taxon>Pseudomonadati</taxon>
        <taxon>Bacteroidota</taxon>
        <taxon>Sphingobacteriia</taxon>
        <taxon>Sphingobacteriales</taxon>
        <taxon>Sphingobacteriaceae</taxon>
        <taxon>Pedobacter</taxon>
    </lineage>
</organism>
<evidence type="ECO:0000313" key="3">
    <source>
        <dbReference type="Proteomes" id="UP000284120"/>
    </source>
</evidence>
<comment type="caution">
    <text evidence="2">The sequence shown here is derived from an EMBL/GenBank/DDBJ whole genome shotgun (WGS) entry which is preliminary data.</text>
</comment>